<gene>
    <name evidence="2" type="ORF">VP01_4012g1</name>
</gene>
<proteinExistence type="predicted"/>
<reference evidence="2 3" key="1">
    <citation type="submission" date="2015-08" db="EMBL/GenBank/DDBJ databases">
        <title>Next Generation Sequencing and Analysis of the Genome of Puccinia sorghi L Schw, the Causal Agent of Maize Common Rust.</title>
        <authorList>
            <person name="Rochi L."/>
            <person name="Burguener G."/>
            <person name="Darino M."/>
            <person name="Turjanski A."/>
            <person name="Kreff E."/>
            <person name="Dieguez M.J."/>
            <person name="Sacco F."/>
        </authorList>
    </citation>
    <scope>NUCLEOTIDE SEQUENCE [LARGE SCALE GENOMIC DNA]</scope>
    <source>
        <strain evidence="2 3">RO10H11247</strain>
    </source>
</reference>
<dbReference type="EMBL" id="LAVV01009072">
    <property type="protein sequence ID" value="KNZ51273.1"/>
    <property type="molecule type" value="Genomic_DNA"/>
</dbReference>
<feature type="compositionally biased region" description="Polar residues" evidence="1">
    <location>
        <begin position="49"/>
        <end position="62"/>
    </location>
</feature>
<feature type="compositionally biased region" description="Polar residues" evidence="1">
    <location>
        <begin position="1"/>
        <end position="19"/>
    </location>
</feature>
<name>A0A0L6URU7_9BASI</name>
<feature type="region of interest" description="Disordered" evidence="1">
    <location>
        <begin position="49"/>
        <end position="69"/>
    </location>
</feature>
<feature type="region of interest" description="Disordered" evidence="1">
    <location>
        <begin position="1"/>
        <end position="29"/>
    </location>
</feature>
<evidence type="ECO:0000313" key="3">
    <source>
        <dbReference type="Proteomes" id="UP000037035"/>
    </source>
</evidence>
<accession>A0A0L6URU7</accession>
<comment type="caution">
    <text evidence="2">The sequence shown here is derived from an EMBL/GenBank/DDBJ whole genome shotgun (WGS) entry which is preliminary data.</text>
</comment>
<dbReference type="VEuPathDB" id="FungiDB:VP01_4012g1"/>
<evidence type="ECO:0000256" key="1">
    <source>
        <dbReference type="SAM" id="MobiDB-lite"/>
    </source>
</evidence>
<sequence>MATRQNYSPQHNSISSEYDQVQRKHLHELDPQPPLACCKLLGAQESESSLEQRKSLSSTPENKSMLPEEFEGDDSDLYVLDDFPGNYAHLSEQAKNTLNNTNHHSQSFYSKSNPFLITLSNRIKSTSFSIDIHTFSCSNDLIVTKDGSGKTVLFLVSFHPLSQNVSTFNCLAETKTRYLEECPELDFEVDMKREKQLVRDFLEHMPSKKTSNLASLHWKMLSRRSFLSTTNSYLIVFGTSLMMHMRRTENLLRNLVSPVGLMNNGKASRTIPTQSAQMSLSPLMTSPIALTLTKTRTCSLMVSSVTSINLAVHLFHQLLTPLGMPSGSLNTTATKKLDYMVSLSKSPSSKLVIWKSNKLTHHTIGPPNELKTTKSRTNFGSFFQIGHTLVARALKLRNLLSF</sequence>
<protein>
    <submittedName>
        <fullName evidence="2">Uncharacterized protein</fullName>
    </submittedName>
</protein>
<keyword evidence="3" id="KW-1185">Reference proteome</keyword>
<dbReference type="AlphaFoldDB" id="A0A0L6URU7"/>
<evidence type="ECO:0000313" key="2">
    <source>
        <dbReference type="EMBL" id="KNZ51273.1"/>
    </source>
</evidence>
<dbReference type="Proteomes" id="UP000037035">
    <property type="component" value="Unassembled WGS sequence"/>
</dbReference>
<organism evidence="2 3">
    <name type="scientific">Puccinia sorghi</name>
    <dbReference type="NCBI Taxonomy" id="27349"/>
    <lineage>
        <taxon>Eukaryota</taxon>
        <taxon>Fungi</taxon>
        <taxon>Dikarya</taxon>
        <taxon>Basidiomycota</taxon>
        <taxon>Pucciniomycotina</taxon>
        <taxon>Pucciniomycetes</taxon>
        <taxon>Pucciniales</taxon>
        <taxon>Pucciniaceae</taxon>
        <taxon>Puccinia</taxon>
    </lineage>
</organism>